<dbReference type="InterPro" id="IPR012347">
    <property type="entry name" value="Ferritin-like"/>
</dbReference>
<evidence type="ECO:0000313" key="2">
    <source>
        <dbReference type="EMBL" id="TYQ00063.1"/>
    </source>
</evidence>
<evidence type="ECO:0000313" key="3">
    <source>
        <dbReference type="Proteomes" id="UP000323136"/>
    </source>
</evidence>
<name>A0A5S5DZ99_9FLAO</name>
<feature type="domain" description="DUF2202" evidence="1">
    <location>
        <begin position="53"/>
        <end position="211"/>
    </location>
</feature>
<dbReference type="Gene3D" id="1.20.1260.10">
    <property type="match status" value="1"/>
</dbReference>
<accession>A0A5S5DZ99</accession>
<comment type="caution">
    <text evidence="2">The sequence shown here is derived from an EMBL/GenBank/DDBJ whole genome shotgun (WGS) entry which is preliminary data.</text>
</comment>
<dbReference type="Proteomes" id="UP000323136">
    <property type="component" value="Unassembled WGS sequence"/>
</dbReference>
<protein>
    <recommendedName>
        <fullName evidence="1">DUF2202 domain-containing protein</fullName>
    </recommendedName>
</protein>
<dbReference type="CDD" id="cd01048">
    <property type="entry name" value="Ferritin_like_AB2"/>
    <property type="match status" value="1"/>
</dbReference>
<dbReference type="InterPro" id="IPR009078">
    <property type="entry name" value="Ferritin-like_SF"/>
</dbReference>
<keyword evidence="3" id="KW-1185">Reference proteome</keyword>
<dbReference type="InterPro" id="IPR019243">
    <property type="entry name" value="DUF2202"/>
</dbReference>
<dbReference type="AlphaFoldDB" id="A0A5S5DZ99"/>
<sequence length="217" mass="24682">MSEISEAILNDIDMKRTRLLIVVFGLILVTSFISCSKDDDNTGNNNTEITQTDKEALLFMLEEEKLARDTYSYLYGLWRIVQFSNIKSSEQSHMNAVANLLDLYNIDYTILEEGLFVNQDLQNLYNQFVIDGAIDQTKALQIGATIEDLDIVDLENNIKVTSNTAIISVFESLQCGSRNHLRSFVSAIEIFGEKYTPQYLTQEEYNSIINSSNEQCN</sequence>
<reference evidence="2 3" key="1">
    <citation type="submission" date="2019-07" db="EMBL/GenBank/DDBJ databases">
        <title>Genomic Encyclopedia of Type Strains, Phase IV (KMG-IV): sequencing the most valuable type-strain genomes for metagenomic binning, comparative biology and taxonomic classification.</title>
        <authorList>
            <person name="Goeker M."/>
        </authorList>
    </citation>
    <scope>NUCLEOTIDE SEQUENCE [LARGE SCALE GENOMIC DNA]</scope>
    <source>
        <strain evidence="2 3">DSM 18961</strain>
    </source>
</reference>
<evidence type="ECO:0000259" key="1">
    <source>
        <dbReference type="Pfam" id="PF09968"/>
    </source>
</evidence>
<dbReference type="SUPFAM" id="SSF47240">
    <property type="entry name" value="Ferritin-like"/>
    <property type="match status" value="1"/>
</dbReference>
<proteinExistence type="predicted"/>
<dbReference type="Pfam" id="PF09968">
    <property type="entry name" value="DUF2202"/>
    <property type="match status" value="1"/>
</dbReference>
<organism evidence="2 3">
    <name type="scientific">Tenacibaculum adriaticum</name>
    <dbReference type="NCBI Taxonomy" id="413713"/>
    <lineage>
        <taxon>Bacteria</taxon>
        <taxon>Pseudomonadati</taxon>
        <taxon>Bacteroidota</taxon>
        <taxon>Flavobacteriia</taxon>
        <taxon>Flavobacteriales</taxon>
        <taxon>Flavobacteriaceae</taxon>
        <taxon>Tenacibaculum</taxon>
    </lineage>
</organism>
<gene>
    <name evidence="2" type="ORF">C7447_101671</name>
</gene>
<dbReference type="EMBL" id="VNIA01000001">
    <property type="protein sequence ID" value="TYQ00063.1"/>
    <property type="molecule type" value="Genomic_DNA"/>
</dbReference>